<feature type="signal peptide" evidence="3">
    <location>
        <begin position="1"/>
        <end position="29"/>
    </location>
</feature>
<evidence type="ECO:0000313" key="5">
    <source>
        <dbReference type="Proteomes" id="UP000583944"/>
    </source>
</evidence>
<dbReference type="EMBL" id="JABDHM010000187">
    <property type="protein sequence ID" value="KAF5216635.1"/>
    <property type="molecule type" value="Genomic_DNA"/>
</dbReference>
<name>A0A7J6XQY8_TRYCR</name>
<dbReference type="Proteomes" id="UP000583944">
    <property type="component" value="Unassembled WGS sequence"/>
</dbReference>
<sequence>MLAVMVKRPFLCAPFFFALCCCFPNSVCAASATANNATENVSAMAPPADMRGALREVLGAMQKAQEYADEANRHCVQAGMSAKNAREHEEGAKNALRKLGSEATRMSRALQQAEEAVKLADAAVAECKAAEEAAQAAGIMTLDAVGEVLKHVKDEKAKKQSGPEPLKRAAEQTVLSLEKAKEAEAETEKAAAAAQKTREAAEKAAAARTLAQDVAATAIALLRQREKEEERRRARDREEAEAAKKAAVAEVMNKFAAKKGNDAAPGRNSTATRIQRTRPRVDGGGIPLLLRAPLLMLAAVASVFGFLLC</sequence>
<keyword evidence="2" id="KW-0812">Transmembrane</keyword>
<feature type="coiled-coil region" evidence="1">
    <location>
        <begin position="177"/>
        <end position="246"/>
    </location>
</feature>
<comment type="caution">
    <text evidence="4">The sequence shown here is derived from an EMBL/GenBank/DDBJ whole genome shotgun (WGS) entry which is preliminary data.</text>
</comment>
<feature type="transmembrane region" description="Helical" evidence="2">
    <location>
        <begin position="288"/>
        <end position="308"/>
    </location>
</feature>
<keyword evidence="3" id="KW-0732">Signal</keyword>
<dbReference type="VEuPathDB" id="TriTrypDB:ECC02_010563"/>
<evidence type="ECO:0000256" key="1">
    <source>
        <dbReference type="SAM" id="Coils"/>
    </source>
</evidence>
<evidence type="ECO:0000256" key="2">
    <source>
        <dbReference type="SAM" id="Phobius"/>
    </source>
</evidence>
<protein>
    <recommendedName>
        <fullName evidence="6">Surface protein TolT</fullName>
    </recommendedName>
</protein>
<evidence type="ECO:0000256" key="3">
    <source>
        <dbReference type="SAM" id="SignalP"/>
    </source>
</evidence>
<keyword evidence="2" id="KW-0472">Membrane</keyword>
<organism evidence="4 5">
    <name type="scientific">Trypanosoma cruzi</name>
    <dbReference type="NCBI Taxonomy" id="5693"/>
    <lineage>
        <taxon>Eukaryota</taxon>
        <taxon>Discoba</taxon>
        <taxon>Euglenozoa</taxon>
        <taxon>Kinetoplastea</taxon>
        <taxon>Metakinetoplastina</taxon>
        <taxon>Trypanosomatida</taxon>
        <taxon>Trypanosomatidae</taxon>
        <taxon>Trypanosoma</taxon>
        <taxon>Schizotrypanum</taxon>
    </lineage>
</organism>
<reference evidence="4 5" key="1">
    <citation type="journal article" date="2019" name="Genome Biol. Evol.">
        <title>Nanopore Sequencing Significantly Improves Genome Assembly of the Protozoan Parasite Trypanosoma cruzi.</title>
        <authorList>
            <person name="Diaz-Viraque F."/>
            <person name="Pita S."/>
            <person name="Greif G."/>
            <person name="de Souza R.C.M."/>
            <person name="Iraola G."/>
            <person name="Robello C."/>
        </authorList>
    </citation>
    <scope>NUCLEOTIDE SEQUENCE [LARGE SCALE GENOMIC DNA]</scope>
    <source>
        <strain evidence="4 5">Berenice</strain>
    </source>
</reference>
<evidence type="ECO:0000313" key="4">
    <source>
        <dbReference type="EMBL" id="KAF5216635.1"/>
    </source>
</evidence>
<proteinExistence type="predicted"/>
<accession>A0A7J6XQY8</accession>
<keyword evidence="1" id="KW-0175">Coiled coil</keyword>
<evidence type="ECO:0008006" key="6">
    <source>
        <dbReference type="Google" id="ProtNLM"/>
    </source>
</evidence>
<gene>
    <name evidence="4" type="ORF">ECC02_010563</name>
</gene>
<dbReference type="AlphaFoldDB" id="A0A7J6XQY8"/>
<feature type="chain" id="PRO_5029724460" description="Surface protein TolT" evidence="3">
    <location>
        <begin position="30"/>
        <end position="309"/>
    </location>
</feature>
<keyword evidence="2" id="KW-1133">Transmembrane helix</keyword>
<feature type="coiled-coil region" evidence="1">
    <location>
        <begin position="96"/>
        <end position="133"/>
    </location>
</feature>
<dbReference type="VEuPathDB" id="TriTrypDB:BCY84_18154"/>